<evidence type="ECO:0000256" key="2">
    <source>
        <dbReference type="ARBA" id="ARBA00023012"/>
    </source>
</evidence>
<sequence>MIVEDDAAVRTAVGDYLRAAGYAVTAVADGGRARTELADHTPDVVVLDRMLPIVGGDVLCGEIRQHSPQVMVIMLTALDSVAQRISGLEHGADDYLVKPFSMRELHLRIETLLRRGQKSPLVPMELGPFRIDPARRIAFLHNTAIELTTREYELLLFLMRHPDEVLTRDDILREVWGWTFGEASTVTVHVRRLREKIEPEPRFPRYLLTEWGAGYRFTVGDVAARADKVPGTGAGR</sequence>
<evidence type="ECO:0000256" key="7">
    <source>
        <dbReference type="PROSITE-ProRule" id="PRU01091"/>
    </source>
</evidence>
<dbReference type="SUPFAM" id="SSF52172">
    <property type="entry name" value="CheY-like"/>
    <property type="match status" value="1"/>
</dbReference>
<dbReference type="Gene3D" id="6.10.250.690">
    <property type="match status" value="1"/>
</dbReference>
<dbReference type="InterPro" id="IPR036388">
    <property type="entry name" value="WH-like_DNA-bd_sf"/>
</dbReference>
<evidence type="ECO:0000256" key="4">
    <source>
        <dbReference type="ARBA" id="ARBA00023125"/>
    </source>
</evidence>
<dbReference type="InterPro" id="IPR011006">
    <property type="entry name" value="CheY-like_superfamily"/>
</dbReference>
<dbReference type="Pfam" id="PF00072">
    <property type="entry name" value="Response_reg"/>
    <property type="match status" value="1"/>
</dbReference>
<dbReference type="CDD" id="cd00383">
    <property type="entry name" value="trans_reg_C"/>
    <property type="match status" value="1"/>
</dbReference>
<evidence type="ECO:0000259" key="8">
    <source>
        <dbReference type="PROSITE" id="PS50110"/>
    </source>
</evidence>
<evidence type="ECO:0000256" key="5">
    <source>
        <dbReference type="ARBA" id="ARBA00023163"/>
    </source>
</evidence>
<feature type="modified residue" description="4-aspartylphosphate" evidence="6">
    <location>
        <position position="48"/>
    </location>
</feature>
<dbReference type="InterPro" id="IPR001789">
    <property type="entry name" value="Sig_transdc_resp-reg_receiver"/>
</dbReference>
<keyword evidence="4 7" id="KW-0238">DNA-binding</keyword>
<keyword evidence="11" id="KW-1185">Reference proteome</keyword>
<dbReference type="CDD" id="cd17574">
    <property type="entry name" value="REC_OmpR"/>
    <property type="match status" value="1"/>
</dbReference>
<dbReference type="PANTHER" id="PTHR48111">
    <property type="entry name" value="REGULATOR OF RPOS"/>
    <property type="match status" value="1"/>
</dbReference>
<dbReference type="Pfam" id="PF00486">
    <property type="entry name" value="Trans_reg_C"/>
    <property type="match status" value="1"/>
</dbReference>
<keyword evidence="3" id="KW-0805">Transcription regulation</keyword>
<dbReference type="PROSITE" id="PS50110">
    <property type="entry name" value="RESPONSE_REGULATORY"/>
    <property type="match status" value="1"/>
</dbReference>
<dbReference type="Proteomes" id="UP001059836">
    <property type="component" value="Chromosome"/>
</dbReference>
<evidence type="ECO:0000259" key="9">
    <source>
        <dbReference type="PROSITE" id="PS51755"/>
    </source>
</evidence>
<evidence type="ECO:0000256" key="3">
    <source>
        <dbReference type="ARBA" id="ARBA00023015"/>
    </source>
</evidence>
<proteinExistence type="predicted"/>
<keyword evidence="5" id="KW-0804">Transcription</keyword>
<evidence type="ECO:0000256" key="6">
    <source>
        <dbReference type="PROSITE-ProRule" id="PRU00169"/>
    </source>
</evidence>
<dbReference type="InterPro" id="IPR001867">
    <property type="entry name" value="OmpR/PhoB-type_DNA-bd"/>
</dbReference>
<evidence type="ECO:0000256" key="1">
    <source>
        <dbReference type="ARBA" id="ARBA00022553"/>
    </source>
</evidence>
<dbReference type="PANTHER" id="PTHR48111:SF1">
    <property type="entry name" value="TWO-COMPONENT RESPONSE REGULATOR ORR33"/>
    <property type="match status" value="1"/>
</dbReference>
<keyword evidence="1 6" id="KW-0597">Phosphoprotein</keyword>
<accession>A0ABX6IP93</accession>
<dbReference type="SMART" id="SM00862">
    <property type="entry name" value="Trans_reg_C"/>
    <property type="match status" value="1"/>
</dbReference>
<reference evidence="10" key="1">
    <citation type="journal article" date="2021" name="Nat. Microbiol.">
        <title>Cocultivation of an ultrasmall environmental parasitic bacterium with lytic ability against bacteria associated with wastewater foams.</title>
        <authorList>
            <person name="Batinovic S."/>
            <person name="Rose J.J.A."/>
            <person name="Ratcliffe J."/>
            <person name="Seviour R.J."/>
            <person name="Petrovski S."/>
        </authorList>
    </citation>
    <scope>NUCLEOTIDE SEQUENCE</scope>
    <source>
        <strain evidence="10">CON9</strain>
    </source>
</reference>
<dbReference type="InterPro" id="IPR039420">
    <property type="entry name" value="WalR-like"/>
</dbReference>
<dbReference type="RefSeq" id="WP_213250470.1">
    <property type="nucleotide sequence ID" value="NZ_CP045806.1"/>
</dbReference>
<dbReference type="SMART" id="SM00448">
    <property type="entry name" value="REC"/>
    <property type="match status" value="1"/>
</dbReference>
<feature type="domain" description="OmpR/PhoB-type" evidence="9">
    <location>
        <begin position="121"/>
        <end position="219"/>
    </location>
</feature>
<name>A0ABX6IP93_9ACTN</name>
<feature type="DNA-binding region" description="OmpR/PhoB-type" evidence="7">
    <location>
        <begin position="121"/>
        <end position="219"/>
    </location>
</feature>
<protein>
    <submittedName>
        <fullName evidence="10">Response regulator</fullName>
    </submittedName>
</protein>
<dbReference type="Gene3D" id="3.40.50.2300">
    <property type="match status" value="1"/>
</dbReference>
<organism evidence="10 11">
    <name type="scientific">Gordonia pseudamarae</name>
    <dbReference type="NCBI Taxonomy" id="2831662"/>
    <lineage>
        <taxon>Bacteria</taxon>
        <taxon>Bacillati</taxon>
        <taxon>Actinomycetota</taxon>
        <taxon>Actinomycetes</taxon>
        <taxon>Mycobacteriales</taxon>
        <taxon>Gordoniaceae</taxon>
        <taxon>Gordonia</taxon>
    </lineage>
</organism>
<feature type="domain" description="Response regulatory" evidence="8">
    <location>
        <begin position="1"/>
        <end position="113"/>
    </location>
</feature>
<evidence type="ECO:0000313" key="11">
    <source>
        <dbReference type="Proteomes" id="UP001059836"/>
    </source>
</evidence>
<keyword evidence="2" id="KW-0902">Two-component regulatory system</keyword>
<evidence type="ECO:0000313" key="10">
    <source>
        <dbReference type="EMBL" id="QHN37605.1"/>
    </source>
</evidence>
<dbReference type="EMBL" id="CP045809">
    <property type="protein sequence ID" value="QHN37605.1"/>
    <property type="molecule type" value="Genomic_DNA"/>
</dbReference>
<dbReference type="Gene3D" id="1.10.10.10">
    <property type="entry name" value="Winged helix-like DNA-binding domain superfamily/Winged helix DNA-binding domain"/>
    <property type="match status" value="1"/>
</dbReference>
<gene>
    <name evidence="10" type="ORF">GII31_14635</name>
</gene>
<dbReference type="PROSITE" id="PS51755">
    <property type="entry name" value="OMPR_PHOB"/>
    <property type="match status" value="1"/>
</dbReference>